<gene>
    <name evidence="1" type="ORF">TSPGSL018_26567</name>
</gene>
<proteinExistence type="predicted"/>
<sequence>HAHWQATDSARLGSSGDATPAEDTLCLARTWGGDKGAIGGPWLSKTRTWKLRVKSARLFPKGDARKVAEILE</sequence>
<accession>A0A061RU41</accession>
<dbReference type="AlphaFoldDB" id="A0A061RU41"/>
<dbReference type="EMBL" id="GBEZ01011586">
    <property type="protein sequence ID" value="JAC74215.1"/>
    <property type="molecule type" value="Transcribed_RNA"/>
</dbReference>
<reference evidence="1" key="1">
    <citation type="submission" date="2014-05" db="EMBL/GenBank/DDBJ databases">
        <title>The transcriptome of the halophilic microalga Tetraselmis sp. GSL018 isolated from the Great Salt Lake, Utah.</title>
        <authorList>
            <person name="Jinkerson R.E."/>
            <person name="D'Adamo S."/>
            <person name="Posewitz M.C."/>
        </authorList>
    </citation>
    <scope>NUCLEOTIDE SEQUENCE</scope>
    <source>
        <strain evidence="1">GSL018</strain>
    </source>
</reference>
<feature type="non-terminal residue" evidence="1">
    <location>
        <position position="1"/>
    </location>
</feature>
<evidence type="ECO:0000313" key="1">
    <source>
        <dbReference type="EMBL" id="JAC74215.1"/>
    </source>
</evidence>
<feature type="non-terminal residue" evidence="1">
    <location>
        <position position="72"/>
    </location>
</feature>
<organism evidence="1">
    <name type="scientific">Tetraselmis sp. GSL018</name>
    <dbReference type="NCBI Taxonomy" id="582737"/>
    <lineage>
        <taxon>Eukaryota</taxon>
        <taxon>Viridiplantae</taxon>
        <taxon>Chlorophyta</taxon>
        <taxon>core chlorophytes</taxon>
        <taxon>Chlorodendrophyceae</taxon>
        <taxon>Chlorodendrales</taxon>
        <taxon>Chlorodendraceae</taxon>
        <taxon>Tetraselmis</taxon>
    </lineage>
</organism>
<protein>
    <submittedName>
        <fullName evidence="1">Uncharacterized protein</fullName>
    </submittedName>
</protein>
<name>A0A061RU41_9CHLO</name>